<dbReference type="Gene3D" id="3.40.50.12780">
    <property type="entry name" value="N-terminal domain of ligase-like"/>
    <property type="match status" value="1"/>
</dbReference>
<evidence type="ECO:0000313" key="6">
    <source>
        <dbReference type="EMBL" id="TDT30080.1"/>
    </source>
</evidence>
<proteinExistence type="predicted"/>
<dbReference type="EMBL" id="SOAW01000003">
    <property type="protein sequence ID" value="TDT30080.1"/>
    <property type="molecule type" value="Genomic_DNA"/>
</dbReference>
<dbReference type="InterPro" id="IPR009081">
    <property type="entry name" value="PP-bd_ACP"/>
</dbReference>
<dbReference type="InterPro" id="IPR042099">
    <property type="entry name" value="ANL_N_sf"/>
</dbReference>
<dbReference type="InterPro" id="IPR036736">
    <property type="entry name" value="ACP-like_sf"/>
</dbReference>
<dbReference type="GO" id="GO:0005524">
    <property type="term" value="F:ATP binding"/>
    <property type="evidence" value="ECO:0007669"/>
    <property type="project" value="UniProtKB-KW"/>
</dbReference>
<comment type="caution">
    <text evidence="6">The sequence shown here is derived from an EMBL/GenBank/DDBJ whole genome shotgun (WGS) entry which is preliminary data.</text>
</comment>
<dbReference type="InterPro" id="IPR010080">
    <property type="entry name" value="Thioester_reductase-like_dom"/>
</dbReference>
<dbReference type="InterPro" id="IPR036291">
    <property type="entry name" value="NAD(P)-bd_dom_sf"/>
</dbReference>
<dbReference type="GO" id="GO:0004467">
    <property type="term" value="F:long-chain fatty acid-CoA ligase activity"/>
    <property type="evidence" value="ECO:0007669"/>
    <property type="project" value="TreeGrafter"/>
</dbReference>
<gene>
    <name evidence="6" type="ORF">CLV29_3104</name>
</gene>
<dbReference type="InterPro" id="IPR046407">
    <property type="entry name" value="CAR"/>
</dbReference>
<keyword evidence="3" id="KW-0547">Nucleotide-binding</keyword>
<evidence type="ECO:0000256" key="4">
    <source>
        <dbReference type="ARBA" id="ARBA00022840"/>
    </source>
</evidence>
<dbReference type="Pfam" id="PF00501">
    <property type="entry name" value="AMP-binding"/>
    <property type="match status" value="1"/>
</dbReference>
<dbReference type="CDD" id="cd05235">
    <property type="entry name" value="SDR_e1"/>
    <property type="match status" value="1"/>
</dbReference>
<sequence length="1155" mass="125867">MAQDVWQAGFEERLTHLIASDSQVRDRVPDSRVASSVRPNMGLAQLVDAVMTGYADREAVKERRVVITPGGTRQLTHDHTTLTYRQLWSRARAVATSWQRVERGPSAADMVCSIGTGSNNYAALELACIASGVVSVPLIANSSQAQWQTILNETRPAALAVDIDYLDPAIAAVLASEAHPKAVYVLDYREGDLAAKHALNRALTRLSAEGIVLETFDSLVDAGTQVPQAPLPVSPAGTPPGLAQIIYTSGATGTPKGAMFTTAHLAAMWFGQSQSTMPTIVTHYMPMSHVAGRMVLTGALARGGTCFFSTGNDPAQMWDDIALARPTEFFLIPRVCEMIFDRYRRVLASLPAGDTELERESNAKTQLREQLLGGRIVSAVNGSAPLDVNLHAFMESMLNVPVHDAYGSTEAGGVVMFDNRIQRPPVIEYKLADVPELGYHTTDRPHPRGELLLKTMSMIPGYLNRPDLNDDILDADGFYRTGDVMAETAPDELQFVERRNNVLKLSQAEFVAVATLESVYSTSPDIHQIFVYGRSGRASILAVIVPTDSAARGRDDNELRDHLAGTLHQIAKREGLHPYEIPRDFIIERDPFSVANGLLSGVSKPLRPKLTQHYADELEQLHQRLSENQEAEIADLQRSVAERPTLETVLRAAKALLGGNTAVSPSANFTDIGGDSMTAYTFATQLSDLFDLEVPVTVILSPANDLRHVADYIEQDRAGKTRRVTAADVHQDPTRLLAAELTLDKFLPPSQLEASTNIPVAVGAPVYLVTGANGYLGRFLTVDLLESASQTGGRVVALARGATSTHAKQRLESSLTSADSELAEKYHTLSERLEVINGDISQPRLGVTDETWARLSADVTHIVHPGALVNHVLPYQQLFGPNVAGTAELIRLATTATTKHITYLSSVGIADQITPGTFDETADVRSMSPARIVSDQYANGYANTKWASEVLLREANDQYGVPVSVFRSNMILAHTRYAGHLNQPDMLTRLLYSILITGLAPSSFYLPNADGSPKRTHFDGLPVDFTTVAITALTGGRGHTTFNLVNPHDDGISLDTFVDWLIEAGHPIQRIDNYSDWYRRLEISLRQKPAEVGQQSLLPLLHAFKEPETLPDIVTPAPRFLEAVTKASVAQGTIPSVRPELIKKYAADLHHLGLL</sequence>
<dbReference type="NCBIfam" id="TIGR01746">
    <property type="entry name" value="Thioester-redct"/>
    <property type="match status" value="1"/>
</dbReference>
<name>A0A4R7IZC0_9ACTN</name>
<dbReference type="Proteomes" id="UP000295371">
    <property type="component" value="Unassembled WGS sequence"/>
</dbReference>
<evidence type="ECO:0000256" key="1">
    <source>
        <dbReference type="ARBA" id="ARBA00022450"/>
    </source>
</evidence>
<dbReference type="OrthoDB" id="9803968at2"/>
<dbReference type="NCBIfam" id="NF041592">
    <property type="entry name" value="carboxyl_red"/>
    <property type="match status" value="1"/>
</dbReference>
<evidence type="ECO:0000259" key="5">
    <source>
        <dbReference type="PROSITE" id="PS50075"/>
    </source>
</evidence>
<organism evidence="6 7">
    <name type="scientific">Naumannella halotolerans</name>
    <dbReference type="NCBI Taxonomy" id="993414"/>
    <lineage>
        <taxon>Bacteria</taxon>
        <taxon>Bacillati</taxon>
        <taxon>Actinomycetota</taxon>
        <taxon>Actinomycetes</taxon>
        <taxon>Propionibacteriales</taxon>
        <taxon>Propionibacteriaceae</taxon>
        <taxon>Naumannella</taxon>
    </lineage>
</organism>
<dbReference type="Pfam" id="PF00550">
    <property type="entry name" value="PP-binding"/>
    <property type="match status" value="1"/>
</dbReference>
<dbReference type="AlphaFoldDB" id="A0A4R7IZC0"/>
<dbReference type="PANTHER" id="PTHR43272:SF33">
    <property type="entry name" value="AMP-BINDING DOMAIN-CONTAINING PROTEIN-RELATED"/>
    <property type="match status" value="1"/>
</dbReference>
<dbReference type="SUPFAM" id="SSF51735">
    <property type="entry name" value="NAD(P)-binding Rossmann-fold domains"/>
    <property type="match status" value="1"/>
</dbReference>
<dbReference type="Gene3D" id="1.10.1200.10">
    <property type="entry name" value="ACP-like"/>
    <property type="match status" value="1"/>
</dbReference>
<dbReference type="SUPFAM" id="SSF56801">
    <property type="entry name" value="Acetyl-CoA synthetase-like"/>
    <property type="match status" value="1"/>
</dbReference>
<keyword evidence="1" id="KW-0596">Phosphopantetheine</keyword>
<dbReference type="PROSITE" id="PS50075">
    <property type="entry name" value="CARRIER"/>
    <property type="match status" value="1"/>
</dbReference>
<dbReference type="InterPro" id="IPR013120">
    <property type="entry name" value="FAR_NAD-bd"/>
</dbReference>
<evidence type="ECO:0000313" key="7">
    <source>
        <dbReference type="Proteomes" id="UP000295371"/>
    </source>
</evidence>
<dbReference type="GO" id="GO:0050661">
    <property type="term" value="F:NADP binding"/>
    <property type="evidence" value="ECO:0007669"/>
    <property type="project" value="InterPro"/>
</dbReference>
<dbReference type="InterPro" id="IPR000873">
    <property type="entry name" value="AMP-dep_synth/lig_dom"/>
</dbReference>
<keyword evidence="7" id="KW-1185">Reference proteome</keyword>
<dbReference type="Gene3D" id="3.40.50.720">
    <property type="entry name" value="NAD(P)-binding Rossmann-like Domain"/>
    <property type="match status" value="1"/>
</dbReference>
<evidence type="ECO:0000256" key="3">
    <source>
        <dbReference type="ARBA" id="ARBA00022741"/>
    </source>
</evidence>
<accession>A0A4R7IZC0</accession>
<feature type="domain" description="Carrier" evidence="5">
    <location>
        <begin position="641"/>
        <end position="717"/>
    </location>
</feature>
<dbReference type="GO" id="GO:0016620">
    <property type="term" value="F:oxidoreductase activity, acting on the aldehyde or oxo group of donors, NAD or NADP as acceptor"/>
    <property type="evidence" value="ECO:0007669"/>
    <property type="project" value="InterPro"/>
</dbReference>
<evidence type="ECO:0000256" key="2">
    <source>
        <dbReference type="ARBA" id="ARBA00022553"/>
    </source>
</evidence>
<dbReference type="GO" id="GO:0031177">
    <property type="term" value="F:phosphopantetheine binding"/>
    <property type="evidence" value="ECO:0007669"/>
    <property type="project" value="InterPro"/>
</dbReference>
<reference evidence="6 7" key="1">
    <citation type="submission" date="2019-03" db="EMBL/GenBank/DDBJ databases">
        <title>Genomic Encyclopedia of Archaeal and Bacterial Type Strains, Phase II (KMG-II): from individual species to whole genera.</title>
        <authorList>
            <person name="Goeker M."/>
        </authorList>
    </citation>
    <scope>NUCLEOTIDE SEQUENCE [LARGE SCALE GENOMIC DNA]</scope>
    <source>
        <strain evidence="6 7">DSM 24323</strain>
    </source>
</reference>
<dbReference type="SUPFAM" id="SSF47336">
    <property type="entry name" value="ACP-like"/>
    <property type="match status" value="1"/>
</dbReference>
<dbReference type="GO" id="GO:0016020">
    <property type="term" value="C:membrane"/>
    <property type="evidence" value="ECO:0007669"/>
    <property type="project" value="TreeGrafter"/>
</dbReference>
<keyword evidence="6" id="KW-0436">Ligase</keyword>
<keyword evidence="2" id="KW-0597">Phosphoprotein</keyword>
<protein>
    <submittedName>
        <fullName evidence="6">Fatty acid CoA ligase FadD9</fullName>
    </submittedName>
</protein>
<dbReference type="RefSeq" id="WP_133755976.1">
    <property type="nucleotide sequence ID" value="NZ_SOAW01000003.1"/>
</dbReference>
<keyword evidence="4" id="KW-0067">ATP-binding</keyword>
<dbReference type="PANTHER" id="PTHR43272">
    <property type="entry name" value="LONG-CHAIN-FATTY-ACID--COA LIGASE"/>
    <property type="match status" value="1"/>
</dbReference>
<dbReference type="Pfam" id="PF07993">
    <property type="entry name" value="NAD_binding_4"/>
    <property type="match status" value="1"/>
</dbReference>